<accession>A0A518E3Z5</accession>
<proteinExistence type="inferred from homology"/>
<reference evidence="7 8" key="1">
    <citation type="submission" date="2019-02" db="EMBL/GenBank/DDBJ databases">
        <title>Deep-cultivation of Planctomycetes and their phenomic and genomic characterization uncovers novel biology.</title>
        <authorList>
            <person name="Wiegand S."/>
            <person name="Jogler M."/>
            <person name="Boedeker C."/>
            <person name="Pinto D."/>
            <person name="Vollmers J."/>
            <person name="Rivas-Marin E."/>
            <person name="Kohn T."/>
            <person name="Peeters S.H."/>
            <person name="Heuer A."/>
            <person name="Rast P."/>
            <person name="Oberbeckmann S."/>
            <person name="Bunk B."/>
            <person name="Jeske O."/>
            <person name="Meyerdierks A."/>
            <person name="Storesund J.E."/>
            <person name="Kallscheuer N."/>
            <person name="Luecker S."/>
            <person name="Lage O.M."/>
            <person name="Pohl T."/>
            <person name="Merkel B.J."/>
            <person name="Hornburger P."/>
            <person name="Mueller R.-W."/>
            <person name="Bruemmer F."/>
            <person name="Labrenz M."/>
            <person name="Spormann A.M."/>
            <person name="Op den Camp H."/>
            <person name="Overmann J."/>
            <person name="Amann R."/>
            <person name="Jetten M.S.M."/>
            <person name="Mascher T."/>
            <person name="Medema M.H."/>
            <person name="Devos D.P."/>
            <person name="Kaster A.-K."/>
            <person name="Ovreas L."/>
            <person name="Rohde M."/>
            <person name="Galperin M.Y."/>
            <person name="Jogler C."/>
        </authorList>
    </citation>
    <scope>NUCLEOTIDE SEQUENCE [LARGE SCALE GENOMIC DNA]</scope>
    <source>
        <strain evidence="7 8">Pla85_3_4</strain>
    </source>
</reference>
<evidence type="ECO:0000256" key="5">
    <source>
        <dbReference type="SAM" id="SignalP"/>
    </source>
</evidence>
<dbReference type="CDD" id="cd16025">
    <property type="entry name" value="PAS_like"/>
    <property type="match status" value="1"/>
</dbReference>
<dbReference type="AlphaFoldDB" id="A0A518E3Z5"/>
<evidence type="ECO:0000313" key="8">
    <source>
        <dbReference type="Proteomes" id="UP000317648"/>
    </source>
</evidence>
<evidence type="ECO:0000313" key="7">
    <source>
        <dbReference type="EMBL" id="QDU98814.1"/>
    </source>
</evidence>
<dbReference type="PROSITE" id="PS00523">
    <property type="entry name" value="SULFATASE_1"/>
    <property type="match status" value="1"/>
</dbReference>
<evidence type="ECO:0000256" key="4">
    <source>
        <dbReference type="ARBA" id="ARBA00022837"/>
    </source>
</evidence>
<dbReference type="GO" id="GO:0046872">
    <property type="term" value="F:metal ion binding"/>
    <property type="evidence" value="ECO:0007669"/>
    <property type="project" value="UniProtKB-KW"/>
</dbReference>
<dbReference type="RefSeq" id="WP_145058359.1">
    <property type="nucleotide sequence ID" value="NZ_CP036433.1"/>
</dbReference>
<gene>
    <name evidence="7" type="primary">atsA_55</name>
    <name evidence="7" type="ORF">Pla8534_67250</name>
</gene>
<dbReference type="SUPFAM" id="SSF53649">
    <property type="entry name" value="Alkaline phosphatase-like"/>
    <property type="match status" value="1"/>
</dbReference>
<dbReference type="InterPro" id="IPR000917">
    <property type="entry name" value="Sulfatase_N"/>
</dbReference>
<evidence type="ECO:0000256" key="1">
    <source>
        <dbReference type="ARBA" id="ARBA00008779"/>
    </source>
</evidence>
<dbReference type="EMBL" id="CP036433">
    <property type="protein sequence ID" value="QDU98814.1"/>
    <property type="molecule type" value="Genomic_DNA"/>
</dbReference>
<keyword evidence="5" id="KW-0732">Signal</keyword>
<dbReference type="OrthoDB" id="9783154at2"/>
<comment type="similarity">
    <text evidence="1">Belongs to the sulfatase family.</text>
</comment>
<organism evidence="7 8">
    <name type="scientific">Lignipirellula cremea</name>
    <dbReference type="NCBI Taxonomy" id="2528010"/>
    <lineage>
        <taxon>Bacteria</taxon>
        <taxon>Pseudomonadati</taxon>
        <taxon>Planctomycetota</taxon>
        <taxon>Planctomycetia</taxon>
        <taxon>Pirellulales</taxon>
        <taxon>Pirellulaceae</taxon>
        <taxon>Lignipirellula</taxon>
    </lineage>
</organism>
<dbReference type="PANTHER" id="PTHR42693">
    <property type="entry name" value="ARYLSULFATASE FAMILY MEMBER"/>
    <property type="match status" value="1"/>
</dbReference>
<sequence length="787" mass="86618" precursor="true">MMAKAIIALVATLFAGSAVAQQILPFPPAPSGSQAGVTIESSTYKKRVEPKRLPDDAPNILIILIDDVGPGTASTYGGEINTPTLSRIAKAGISYNRFHSTAMCSPTRAALLTGRNHTRVGNGQIAAIANDFDGFSGVIPKTSATMAEVLKAYGYNTAAFGKWHNTPEEQITSKGPFDYWPTGYGFEYFYGFLAGEASQYEPTMVRNTTYVERPKTSGGNNHYHLSEGIADDAIHWLREQKAYAPDKPWFVYWAPGASHGPHQVMKEWADKYKGKFDDGWDAYRKRVFDNQKKLGWIPDTAQLTPRADSMASWDSTPADEKPFQRRLMEVFAGFTEHADAQAGRLIDEIAAQGDFDNTLILYIWGDNGSSAEGLYGTISEQLAQNGIPTKISEHLTALEELGGLDALGSDKTDNMYHAGWAWAGSTPYKGTKLQGAYFGGIRQPMAVSWPRSIKADATPRPQFHHVNDIVPTVYDILDITPPQVVNGFTQDPFDGVSMTYTFGDTMAKGRKTTQFFDIMASRSIYQDGWFACARGPREPWVAGIPKGIREWSPLTDRWELYNLDEDWSQAKDLADEIPGKLEEMKALFLTESAKNKNLPIGGGLWSTALFHPEDAPASTLTEWTFAHPITGMPESAAPKLGKVSSLVTMEVDVPEKANGVLYALAGFSGGLTCYIKDNVLCYEFNLFQIRRTKIQSKEPLPPGKAKIEVESKLVDKIGGPIDVTLRVNGKQVANERVPNGMSLHFTSNATFDIGTDRDSPVSLDYFEEAPFTFNGTIGKTTIKYTKK</sequence>
<evidence type="ECO:0000256" key="3">
    <source>
        <dbReference type="ARBA" id="ARBA00022801"/>
    </source>
</evidence>
<evidence type="ECO:0000259" key="6">
    <source>
        <dbReference type="Pfam" id="PF00884"/>
    </source>
</evidence>
<feature type="domain" description="Sulfatase N-terminal" evidence="6">
    <location>
        <begin position="58"/>
        <end position="479"/>
    </location>
</feature>
<dbReference type="InterPro" id="IPR017850">
    <property type="entry name" value="Alkaline_phosphatase_core_sf"/>
</dbReference>
<keyword evidence="2" id="KW-0479">Metal-binding</keyword>
<dbReference type="Pfam" id="PF00884">
    <property type="entry name" value="Sulfatase"/>
    <property type="match status" value="1"/>
</dbReference>
<dbReference type="Gene3D" id="3.30.1120.10">
    <property type="match status" value="1"/>
</dbReference>
<dbReference type="InterPro" id="IPR024607">
    <property type="entry name" value="Sulfatase_CS"/>
</dbReference>
<keyword evidence="4" id="KW-0106">Calcium</keyword>
<keyword evidence="3 7" id="KW-0378">Hydrolase</keyword>
<dbReference type="EC" id="3.1.6.1" evidence="7"/>
<dbReference type="GO" id="GO:0004065">
    <property type="term" value="F:arylsulfatase activity"/>
    <property type="evidence" value="ECO:0007669"/>
    <property type="project" value="UniProtKB-EC"/>
</dbReference>
<protein>
    <submittedName>
        <fullName evidence="7">Arylsulfatase</fullName>
        <ecNumber evidence="7">3.1.6.1</ecNumber>
    </submittedName>
</protein>
<dbReference type="InterPro" id="IPR050738">
    <property type="entry name" value="Sulfatase"/>
</dbReference>
<dbReference type="Gene3D" id="3.40.720.10">
    <property type="entry name" value="Alkaline Phosphatase, subunit A"/>
    <property type="match status" value="1"/>
</dbReference>
<name>A0A518E3Z5_9BACT</name>
<keyword evidence="8" id="KW-1185">Reference proteome</keyword>
<dbReference type="Proteomes" id="UP000317648">
    <property type="component" value="Chromosome"/>
</dbReference>
<evidence type="ECO:0000256" key="2">
    <source>
        <dbReference type="ARBA" id="ARBA00022723"/>
    </source>
</evidence>
<feature type="chain" id="PRO_5022184727" evidence="5">
    <location>
        <begin position="21"/>
        <end position="787"/>
    </location>
</feature>
<feature type="signal peptide" evidence="5">
    <location>
        <begin position="1"/>
        <end position="20"/>
    </location>
</feature>
<dbReference type="PANTHER" id="PTHR42693:SF43">
    <property type="entry name" value="BLL2667 PROTEIN"/>
    <property type="match status" value="1"/>
</dbReference>
<dbReference type="KEGG" id="lcre:Pla8534_67250"/>